<dbReference type="EMBL" id="BAAALR010000013">
    <property type="protein sequence ID" value="GAA1672946.1"/>
    <property type="molecule type" value="Genomic_DNA"/>
</dbReference>
<keyword evidence="3" id="KW-1185">Reference proteome</keyword>
<evidence type="ECO:0000259" key="1">
    <source>
        <dbReference type="PROSITE" id="PS50206"/>
    </source>
</evidence>
<dbReference type="RefSeq" id="WP_211122095.1">
    <property type="nucleotide sequence ID" value="NZ_BAAALR010000013.1"/>
</dbReference>
<dbReference type="Proteomes" id="UP001499947">
    <property type="component" value="Unassembled WGS sequence"/>
</dbReference>
<accession>A0ABN2GKZ2</accession>
<dbReference type="PANTHER" id="PTHR43031">
    <property type="entry name" value="FAD-DEPENDENT OXIDOREDUCTASE"/>
    <property type="match status" value="1"/>
</dbReference>
<dbReference type="SUPFAM" id="SSF52821">
    <property type="entry name" value="Rhodanese/Cell cycle control phosphatase"/>
    <property type="match status" value="1"/>
</dbReference>
<dbReference type="InterPro" id="IPR001763">
    <property type="entry name" value="Rhodanese-like_dom"/>
</dbReference>
<evidence type="ECO:0000313" key="3">
    <source>
        <dbReference type="Proteomes" id="UP001499947"/>
    </source>
</evidence>
<dbReference type="InterPro" id="IPR050229">
    <property type="entry name" value="GlpE_sulfurtransferase"/>
</dbReference>
<feature type="domain" description="Rhodanese" evidence="1">
    <location>
        <begin position="23"/>
        <end position="112"/>
    </location>
</feature>
<dbReference type="PROSITE" id="PS50206">
    <property type="entry name" value="RHODANESE_3"/>
    <property type="match status" value="1"/>
</dbReference>
<dbReference type="InterPro" id="IPR036873">
    <property type="entry name" value="Rhodanese-like_dom_sf"/>
</dbReference>
<dbReference type="Pfam" id="PF00581">
    <property type="entry name" value="Rhodanese"/>
    <property type="match status" value="1"/>
</dbReference>
<dbReference type="CDD" id="cd00158">
    <property type="entry name" value="RHOD"/>
    <property type="match status" value="1"/>
</dbReference>
<name>A0ABN2GKZ2_9ACTN</name>
<reference evidence="2 3" key="1">
    <citation type="journal article" date="2019" name="Int. J. Syst. Evol. Microbiol.">
        <title>The Global Catalogue of Microorganisms (GCM) 10K type strain sequencing project: providing services to taxonomists for standard genome sequencing and annotation.</title>
        <authorList>
            <consortium name="The Broad Institute Genomics Platform"/>
            <consortium name="The Broad Institute Genome Sequencing Center for Infectious Disease"/>
            <person name="Wu L."/>
            <person name="Ma J."/>
        </authorList>
    </citation>
    <scope>NUCLEOTIDE SEQUENCE [LARGE SCALE GENOMIC DNA]</scope>
    <source>
        <strain evidence="2 3">JCM 13244</strain>
    </source>
</reference>
<proteinExistence type="predicted"/>
<comment type="caution">
    <text evidence="2">The sequence shown here is derived from an EMBL/GenBank/DDBJ whole genome shotgun (WGS) entry which is preliminary data.</text>
</comment>
<organism evidence="2 3">
    <name type="scientific">Streptomyces yatensis</name>
    <dbReference type="NCBI Taxonomy" id="155177"/>
    <lineage>
        <taxon>Bacteria</taxon>
        <taxon>Bacillati</taxon>
        <taxon>Actinomycetota</taxon>
        <taxon>Actinomycetes</taxon>
        <taxon>Kitasatosporales</taxon>
        <taxon>Streptomycetaceae</taxon>
        <taxon>Streptomyces</taxon>
        <taxon>Streptomyces violaceusniger group</taxon>
    </lineage>
</organism>
<sequence>MFLFRFRRGHSRLAPERACARTSDGTAVPLDVREPSEWRAGHAPGAVHLPLTRLLAGATRPATVRGRPVVAIRRSGRRAQQTAELPVFRGIDAVDVSGGMTAWVRAGLPVTDEGGQGGRIA</sequence>
<gene>
    <name evidence="2" type="ORF">GCM10009680_10860</name>
</gene>
<dbReference type="PANTHER" id="PTHR43031:SF1">
    <property type="entry name" value="PYRIDINE NUCLEOTIDE-DISULPHIDE OXIDOREDUCTASE"/>
    <property type="match status" value="1"/>
</dbReference>
<dbReference type="Gene3D" id="3.40.250.10">
    <property type="entry name" value="Rhodanese-like domain"/>
    <property type="match status" value="1"/>
</dbReference>
<protein>
    <recommendedName>
        <fullName evidence="1">Rhodanese domain-containing protein</fullName>
    </recommendedName>
</protein>
<evidence type="ECO:0000313" key="2">
    <source>
        <dbReference type="EMBL" id="GAA1672946.1"/>
    </source>
</evidence>
<dbReference type="SMART" id="SM00450">
    <property type="entry name" value="RHOD"/>
    <property type="match status" value="1"/>
</dbReference>